<organism evidence="1 2">
    <name type="scientific">Rhabditophanes sp. KR3021</name>
    <dbReference type="NCBI Taxonomy" id="114890"/>
    <lineage>
        <taxon>Eukaryota</taxon>
        <taxon>Metazoa</taxon>
        <taxon>Ecdysozoa</taxon>
        <taxon>Nematoda</taxon>
        <taxon>Chromadorea</taxon>
        <taxon>Rhabditida</taxon>
        <taxon>Tylenchina</taxon>
        <taxon>Panagrolaimomorpha</taxon>
        <taxon>Strongyloidoidea</taxon>
        <taxon>Alloionematidae</taxon>
        <taxon>Rhabditophanes</taxon>
    </lineage>
</organism>
<protein>
    <submittedName>
        <fullName evidence="2">Transmembrane protein</fullName>
    </submittedName>
</protein>
<sequence>MDYSMSKNEDDDDCDSMLDYNIRVPDQTDSNGSGVWIRKEINRSESNPPSLRPHVLLRNNGNNGLEKSLSFARNRSISARNRSSQSFNHNYLNVPALSGRTSPSVASMNSDPESCMGVDGCYGNDDDDVGLDMLSKFAFTTKTKFTHILLIVMVMVIFV</sequence>
<evidence type="ECO:0000313" key="2">
    <source>
        <dbReference type="WBParaSite" id="RSKR_0000808900.1"/>
    </source>
</evidence>
<reference evidence="2" key="1">
    <citation type="submission" date="2016-11" db="UniProtKB">
        <authorList>
            <consortium name="WormBaseParasite"/>
        </authorList>
    </citation>
    <scope>IDENTIFICATION</scope>
    <source>
        <strain evidence="2">KR3021</strain>
    </source>
</reference>
<name>A0AC35U6K0_9BILA</name>
<evidence type="ECO:0000313" key="1">
    <source>
        <dbReference type="Proteomes" id="UP000095286"/>
    </source>
</evidence>
<proteinExistence type="predicted"/>
<dbReference type="WBParaSite" id="RSKR_0000808900.1">
    <property type="protein sequence ID" value="RSKR_0000808900.1"/>
    <property type="gene ID" value="RSKR_0000808900"/>
</dbReference>
<accession>A0AC35U6K0</accession>
<dbReference type="Proteomes" id="UP000095286">
    <property type="component" value="Unplaced"/>
</dbReference>